<keyword evidence="2" id="KW-1185">Reference proteome</keyword>
<dbReference type="Proteomes" id="UP000479526">
    <property type="component" value="Unassembled WGS sequence"/>
</dbReference>
<sequence>MVSTALVGTERRGLGTPFDLLEQAAAQVVARRAGEQPGGAIPLAEAPADDAPPVSAQAADRLARLLGGEFARVLPEWLGLAARRSSRVPARLLPQLLAAGARDRSIRADLAVVAGARGRWLAGLNPDWGYLLQESSGGAPAQAGLDHGPWEFGTRGDRQAFLAALRAASPDEARDLLEVTWPKENPDDRAVFVAVLADGLTMADEPFLEKALDDRRREVRQAAADLLTKLPDSRLGQRMAVRAAALLTRDGARLTAVAPTACDSVMERDGVRSRPPAGTGPRSWWLQQVVAHTPLRFWPGHLGAEPAELVRMTIGDWAREIHMGWIRAAILQDDPVWARALFDVEPLTDLLAVLPPDERSWRAAEIVRAGNVDGQLIMMLGGVPGPWSGPLAAAVLQRVADIASSQPWNAGELARLAGERLDPTGTYDLDQLPDIGELRTAAALLRFRSDMIKEFS</sequence>
<comment type="caution">
    <text evidence="1">The sequence shown here is derived from an EMBL/GenBank/DDBJ whole genome shotgun (WGS) entry which is preliminary data.</text>
</comment>
<dbReference type="Pfam" id="PF18944">
    <property type="entry name" value="DUF5691"/>
    <property type="match status" value="1"/>
</dbReference>
<name>A0A7C9J1G4_9ACTN</name>
<gene>
    <name evidence="1" type="ORF">GT755_08805</name>
</gene>
<dbReference type="AlphaFoldDB" id="A0A7C9J1G4"/>
<accession>A0A7C9J1G4</accession>
<reference evidence="1 2" key="1">
    <citation type="submission" date="2020-01" db="EMBL/GenBank/DDBJ databases">
        <title>Herbidospora sp. NEAU-GS84 nov., a novel actinomycete isolated from soil.</title>
        <authorList>
            <person name="Han L."/>
        </authorList>
    </citation>
    <scope>NUCLEOTIDE SEQUENCE [LARGE SCALE GENOMIC DNA]</scope>
    <source>
        <strain evidence="1 2">NEAU-GS84</strain>
    </source>
</reference>
<organism evidence="1 2">
    <name type="scientific">Herbidospora solisilvae</name>
    <dbReference type="NCBI Taxonomy" id="2696284"/>
    <lineage>
        <taxon>Bacteria</taxon>
        <taxon>Bacillati</taxon>
        <taxon>Actinomycetota</taxon>
        <taxon>Actinomycetes</taxon>
        <taxon>Streptosporangiales</taxon>
        <taxon>Streptosporangiaceae</taxon>
        <taxon>Herbidospora</taxon>
    </lineage>
</organism>
<protein>
    <submittedName>
        <fullName evidence="1">Uncharacterized protein</fullName>
    </submittedName>
</protein>
<evidence type="ECO:0000313" key="2">
    <source>
        <dbReference type="Proteomes" id="UP000479526"/>
    </source>
</evidence>
<dbReference type="InterPro" id="IPR043746">
    <property type="entry name" value="DUF5691"/>
</dbReference>
<proteinExistence type="predicted"/>
<evidence type="ECO:0000313" key="1">
    <source>
        <dbReference type="EMBL" id="NAS21782.1"/>
    </source>
</evidence>
<dbReference type="EMBL" id="WXEW01000002">
    <property type="protein sequence ID" value="NAS21782.1"/>
    <property type="molecule type" value="Genomic_DNA"/>
</dbReference>